<dbReference type="InterPro" id="IPR023395">
    <property type="entry name" value="MCP_dom_sf"/>
</dbReference>
<keyword evidence="5" id="KW-0813">Transport</keyword>
<sequence length="156" mass="15727">GSGPLGLFKGYWATNAVWIPWNALYIAFYEASKRAAAAAGTSQPGGAAGAAAGEGGEAALSPLVLGLCSAGSAGLAGLLTQPADVVKTRLQVLSACPQHAGITALQLAGRMWATEGPRVFMTGLAARIVQLAPGTALSWVVYEPIKRALSPPPSSV</sequence>
<dbReference type="AlphaFoldDB" id="A0AAD3HGP8"/>
<reference evidence="6 7" key="1">
    <citation type="journal article" date="2021" name="Sci. Rep.">
        <title>Genome sequencing of the multicellular alga Astrephomene provides insights into convergent evolution of germ-soma differentiation.</title>
        <authorList>
            <person name="Yamashita S."/>
            <person name="Yamamoto K."/>
            <person name="Matsuzaki R."/>
            <person name="Suzuki S."/>
            <person name="Yamaguchi H."/>
            <person name="Hirooka S."/>
            <person name="Minakuchi Y."/>
            <person name="Miyagishima S."/>
            <person name="Kawachi M."/>
            <person name="Toyoda A."/>
            <person name="Nozaki H."/>
        </authorList>
    </citation>
    <scope>NUCLEOTIDE SEQUENCE [LARGE SCALE GENOMIC DNA]</scope>
    <source>
        <strain evidence="6 7">NIES-4017</strain>
    </source>
</reference>
<dbReference type="SUPFAM" id="SSF103506">
    <property type="entry name" value="Mitochondrial carrier"/>
    <property type="match status" value="1"/>
</dbReference>
<organism evidence="6 7">
    <name type="scientific">Astrephomene gubernaculifera</name>
    <dbReference type="NCBI Taxonomy" id="47775"/>
    <lineage>
        <taxon>Eukaryota</taxon>
        <taxon>Viridiplantae</taxon>
        <taxon>Chlorophyta</taxon>
        <taxon>core chlorophytes</taxon>
        <taxon>Chlorophyceae</taxon>
        <taxon>CS clade</taxon>
        <taxon>Chlamydomonadales</taxon>
        <taxon>Astrephomenaceae</taxon>
        <taxon>Astrephomene</taxon>
    </lineage>
</organism>
<comment type="similarity">
    <text evidence="5">Belongs to the mitochondrial carrier (TC 2.A.29) family.</text>
</comment>
<dbReference type="GO" id="GO:0016020">
    <property type="term" value="C:membrane"/>
    <property type="evidence" value="ECO:0007669"/>
    <property type="project" value="UniProtKB-SubCell"/>
</dbReference>
<evidence type="ECO:0000256" key="4">
    <source>
        <dbReference type="PROSITE-ProRule" id="PRU00282"/>
    </source>
</evidence>
<feature type="non-terminal residue" evidence="6">
    <location>
        <position position="156"/>
    </location>
</feature>
<gene>
    <name evidence="6" type="ORF">Agub_g751</name>
</gene>
<evidence type="ECO:0000256" key="3">
    <source>
        <dbReference type="ARBA" id="ARBA00023136"/>
    </source>
</evidence>
<dbReference type="PANTHER" id="PTHR46080:SF18">
    <property type="entry name" value="MITOCHONDRIAL SUBSTRATE CARRIER FAMILY PROTEIN J"/>
    <property type="match status" value="1"/>
</dbReference>
<evidence type="ECO:0000256" key="2">
    <source>
        <dbReference type="ARBA" id="ARBA00022692"/>
    </source>
</evidence>
<evidence type="ECO:0008006" key="8">
    <source>
        <dbReference type="Google" id="ProtNLM"/>
    </source>
</evidence>
<name>A0AAD3HGP8_9CHLO</name>
<protein>
    <recommendedName>
        <fullName evidence="8">Mitochondrial carrier protein</fullName>
    </recommendedName>
</protein>
<accession>A0AAD3HGP8</accession>
<comment type="subcellular location">
    <subcellularLocation>
        <location evidence="1">Membrane</location>
        <topology evidence="1">Multi-pass membrane protein</topology>
    </subcellularLocation>
</comment>
<keyword evidence="7" id="KW-1185">Reference proteome</keyword>
<dbReference type="InterPro" id="IPR018108">
    <property type="entry name" value="MCP_transmembrane"/>
</dbReference>
<dbReference type="PROSITE" id="PS50920">
    <property type="entry name" value="SOLCAR"/>
    <property type="match status" value="1"/>
</dbReference>
<dbReference type="EMBL" id="BMAR01000001">
    <property type="protein sequence ID" value="GFR40192.1"/>
    <property type="molecule type" value="Genomic_DNA"/>
</dbReference>
<dbReference type="Proteomes" id="UP001054857">
    <property type="component" value="Unassembled WGS sequence"/>
</dbReference>
<evidence type="ECO:0000313" key="6">
    <source>
        <dbReference type="EMBL" id="GFR40192.1"/>
    </source>
</evidence>
<proteinExistence type="inferred from homology"/>
<keyword evidence="3 4" id="KW-0472">Membrane</keyword>
<keyword evidence="2 4" id="KW-0812">Transmembrane</keyword>
<dbReference type="Gene3D" id="1.50.40.10">
    <property type="entry name" value="Mitochondrial carrier domain"/>
    <property type="match status" value="1"/>
</dbReference>
<dbReference type="PANTHER" id="PTHR46080">
    <property type="entry name" value="MITOCHONDRIAL SUBSTRATE CARRIER FAMILY PROTEIN J"/>
    <property type="match status" value="1"/>
</dbReference>
<dbReference type="Pfam" id="PF00153">
    <property type="entry name" value="Mito_carr"/>
    <property type="match status" value="1"/>
</dbReference>
<evidence type="ECO:0000256" key="5">
    <source>
        <dbReference type="RuleBase" id="RU000488"/>
    </source>
</evidence>
<evidence type="ECO:0000313" key="7">
    <source>
        <dbReference type="Proteomes" id="UP001054857"/>
    </source>
</evidence>
<evidence type="ECO:0000256" key="1">
    <source>
        <dbReference type="ARBA" id="ARBA00004141"/>
    </source>
</evidence>
<comment type="caution">
    <text evidence="6">The sequence shown here is derived from an EMBL/GenBank/DDBJ whole genome shotgun (WGS) entry which is preliminary data.</text>
</comment>
<feature type="repeat" description="Solcar" evidence="4">
    <location>
        <begin position="60"/>
        <end position="148"/>
    </location>
</feature>